<protein>
    <submittedName>
        <fullName evidence="2">Uncharacterized protein</fullName>
    </submittedName>
</protein>
<feature type="compositionally biased region" description="Acidic residues" evidence="1">
    <location>
        <begin position="55"/>
        <end position="65"/>
    </location>
</feature>
<name>A0AAV7N941_PLEWA</name>
<dbReference type="AlphaFoldDB" id="A0AAV7N941"/>
<gene>
    <name evidence="2" type="ORF">NDU88_008229</name>
</gene>
<reference evidence="2" key="1">
    <citation type="journal article" date="2022" name="bioRxiv">
        <title>Sequencing and chromosome-scale assembly of the giantPleurodeles waltlgenome.</title>
        <authorList>
            <person name="Brown T."/>
            <person name="Elewa A."/>
            <person name="Iarovenko S."/>
            <person name="Subramanian E."/>
            <person name="Araus A.J."/>
            <person name="Petzold A."/>
            <person name="Susuki M."/>
            <person name="Suzuki K.-i.T."/>
            <person name="Hayashi T."/>
            <person name="Toyoda A."/>
            <person name="Oliveira C."/>
            <person name="Osipova E."/>
            <person name="Leigh N.D."/>
            <person name="Simon A."/>
            <person name="Yun M.H."/>
        </authorList>
    </citation>
    <scope>NUCLEOTIDE SEQUENCE</scope>
    <source>
        <strain evidence="2">20211129_DDA</strain>
        <tissue evidence="2">Liver</tissue>
    </source>
</reference>
<evidence type="ECO:0000256" key="1">
    <source>
        <dbReference type="SAM" id="MobiDB-lite"/>
    </source>
</evidence>
<dbReference type="Proteomes" id="UP001066276">
    <property type="component" value="Chromosome 9"/>
</dbReference>
<evidence type="ECO:0000313" key="3">
    <source>
        <dbReference type="Proteomes" id="UP001066276"/>
    </source>
</evidence>
<keyword evidence="3" id="KW-1185">Reference proteome</keyword>
<feature type="region of interest" description="Disordered" evidence="1">
    <location>
        <begin position="34"/>
        <end position="74"/>
    </location>
</feature>
<evidence type="ECO:0000313" key="2">
    <source>
        <dbReference type="EMBL" id="KAJ1110883.1"/>
    </source>
</evidence>
<sequence length="120" mass="14001">MPSRISGDYTLSFYFREWRTDEDSWNWTIREEKRESGPFKEPKSLEGAHVYRDTEEAEKQDEVQEEGTNKEPRTARLRCKEATVDMSLPATFLKECGSLKYAIDSWVKAGGKGTNWDRVK</sequence>
<feature type="compositionally biased region" description="Basic and acidic residues" evidence="1">
    <location>
        <begin position="34"/>
        <end position="54"/>
    </location>
</feature>
<organism evidence="2 3">
    <name type="scientific">Pleurodeles waltl</name>
    <name type="common">Iberian ribbed newt</name>
    <dbReference type="NCBI Taxonomy" id="8319"/>
    <lineage>
        <taxon>Eukaryota</taxon>
        <taxon>Metazoa</taxon>
        <taxon>Chordata</taxon>
        <taxon>Craniata</taxon>
        <taxon>Vertebrata</taxon>
        <taxon>Euteleostomi</taxon>
        <taxon>Amphibia</taxon>
        <taxon>Batrachia</taxon>
        <taxon>Caudata</taxon>
        <taxon>Salamandroidea</taxon>
        <taxon>Salamandridae</taxon>
        <taxon>Pleurodelinae</taxon>
        <taxon>Pleurodeles</taxon>
    </lineage>
</organism>
<accession>A0AAV7N941</accession>
<dbReference type="EMBL" id="JANPWB010000013">
    <property type="protein sequence ID" value="KAJ1110883.1"/>
    <property type="molecule type" value="Genomic_DNA"/>
</dbReference>
<comment type="caution">
    <text evidence="2">The sequence shown here is derived from an EMBL/GenBank/DDBJ whole genome shotgun (WGS) entry which is preliminary data.</text>
</comment>
<proteinExistence type="predicted"/>